<reference evidence="3 4" key="1">
    <citation type="submission" date="2019-06" db="EMBL/GenBank/DDBJ databases">
        <title>Genomic Encyclopedia of Archaeal and Bacterial Type Strains, Phase II (KMG-II): from individual species to whole genera.</title>
        <authorList>
            <person name="Goeker M."/>
        </authorList>
    </citation>
    <scope>NUCLEOTIDE SEQUENCE [LARGE SCALE GENOMIC DNA]</scope>
    <source>
        <strain evidence="3 4">DSM 7270</strain>
    </source>
</reference>
<dbReference type="EMBL" id="VFPV01000002">
    <property type="protein sequence ID" value="TQN03486.1"/>
    <property type="molecule type" value="Genomic_DNA"/>
</dbReference>
<dbReference type="GO" id="GO:0015074">
    <property type="term" value="P:DNA integration"/>
    <property type="evidence" value="ECO:0007669"/>
    <property type="project" value="InterPro"/>
</dbReference>
<dbReference type="SUPFAM" id="SSF56349">
    <property type="entry name" value="DNA breaking-rejoining enzymes"/>
    <property type="match status" value="1"/>
</dbReference>
<dbReference type="PROSITE" id="PS51898">
    <property type="entry name" value="TYR_RECOMBINASE"/>
    <property type="match status" value="1"/>
</dbReference>
<dbReference type="Proteomes" id="UP000316993">
    <property type="component" value="Unassembled WGS sequence"/>
</dbReference>
<proteinExistence type="predicted"/>
<organism evidence="3 4">
    <name type="scientific">Acidovorax temperans</name>
    <dbReference type="NCBI Taxonomy" id="80878"/>
    <lineage>
        <taxon>Bacteria</taxon>
        <taxon>Pseudomonadati</taxon>
        <taxon>Pseudomonadota</taxon>
        <taxon>Betaproteobacteria</taxon>
        <taxon>Burkholderiales</taxon>
        <taxon>Comamonadaceae</taxon>
        <taxon>Acidovorax</taxon>
    </lineage>
</organism>
<comment type="caution">
    <text evidence="3">The sequence shown here is derived from an EMBL/GenBank/DDBJ whole genome shotgun (WGS) entry which is preliminary data.</text>
</comment>
<evidence type="ECO:0000313" key="4">
    <source>
        <dbReference type="Proteomes" id="UP000316993"/>
    </source>
</evidence>
<sequence>MNQAKPRRSSFKRALFIPDLSRRMHFLQPQNLGNISHQFGDFQSWVISSSVRELEPAGLTLACLIAFDGIASDTELQAAYAACQQARRFETAVRLDWKIGSRHDARHLSVWTTLALARVQEWQPYGLAREHLMGVLSARALKSGVVSPLETIWEQLLTTAMGWLQNHLPPVLYGHVSGADPLSATPRSALARAQTRRALLPEEVDPEPQGTTSYPVYERAFEAALLGRPASVRSGATFIRQLLAALRPPTKGSNVSKREEILRRMHSLAASLDDADEACAVLHAFALDLVERGTKRKKNLASTTPSDYLNALADDFHVALNEVRLYGINETTYAEIFRKLVNGSATMGPARIAALKALHQFLRAWWQVPPLPTGLLQVEVEANVRANLVWPHEKERLREWLAGDAQADRFVAQLGAALEIVGNAPVRIGELLVLRIGNVLDEGDHLVVEIARELRDGREKSREGRRRVTVRDITAMAIVRTWLARRAAELATHEDYLFGQPDRPTELAHSGRMYFWLNQLLKTVTGDESISLHAFRHSYASQRLAAILLQENDDEVNPLDRLANEVGHIGGHVTAVHYCHIYEPGLRHSIDVALERLPLDYVGTSAWTGVAPETLRQRASRATRRGGFTAEILRTSLTDVALRIPLSAISDSIAMTVPANPLPPPQSHALTYAQVVGVLREIAAGLSTQQVGLRHAVPHQQVVRIVEAVGDFAERHGKRTPSMLDALSHGMQALLESSGRLLGMRPDFARLSQRRWLQLTDVMGKIEFLRLQRATSYWERAVDDQHLAVRPGSEWESFMGLLADSGINRSLMSLHWSSTDQRQSEISDALARAQETVRFQLGASFAQVRHTHRHGRPPIWLVISSDGALRNRNGSANSIIGLHCAFLAAWAWLRVADLEGSKYQ</sequence>
<evidence type="ECO:0000259" key="2">
    <source>
        <dbReference type="PROSITE" id="PS51898"/>
    </source>
</evidence>
<name>A0A543L816_9BURK</name>
<protein>
    <submittedName>
        <fullName evidence="3">Site-specific recombinase XerD</fullName>
    </submittedName>
</protein>
<accession>A0A543L816</accession>
<dbReference type="Gene3D" id="1.10.443.10">
    <property type="entry name" value="Intergrase catalytic core"/>
    <property type="match status" value="1"/>
</dbReference>
<evidence type="ECO:0000256" key="1">
    <source>
        <dbReference type="ARBA" id="ARBA00023172"/>
    </source>
</evidence>
<dbReference type="InterPro" id="IPR013762">
    <property type="entry name" value="Integrase-like_cat_sf"/>
</dbReference>
<evidence type="ECO:0000313" key="3">
    <source>
        <dbReference type="EMBL" id="TQN03486.1"/>
    </source>
</evidence>
<dbReference type="AlphaFoldDB" id="A0A543L816"/>
<gene>
    <name evidence="3" type="ORF">BDD18_2170</name>
</gene>
<keyword evidence="1" id="KW-0233">DNA recombination</keyword>
<dbReference type="InterPro" id="IPR011010">
    <property type="entry name" value="DNA_brk_join_enz"/>
</dbReference>
<dbReference type="RefSeq" id="WP_170207399.1">
    <property type="nucleotide sequence ID" value="NZ_VFPV01000002.1"/>
</dbReference>
<dbReference type="GO" id="GO:0003677">
    <property type="term" value="F:DNA binding"/>
    <property type="evidence" value="ECO:0007669"/>
    <property type="project" value="InterPro"/>
</dbReference>
<feature type="domain" description="Tyr recombinase" evidence="2">
    <location>
        <begin position="383"/>
        <end position="591"/>
    </location>
</feature>
<dbReference type="InterPro" id="IPR002104">
    <property type="entry name" value="Integrase_catalytic"/>
</dbReference>
<dbReference type="GO" id="GO:0006310">
    <property type="term" value="P:DNA recombination"/>
    <property type="evidence" value="ECO:0007669"/>
    <property type="project" value="UniProtKB-KW"/>
</dbReference>